<dbReference type="STRING" id="1224163.B841_05490"/>
<dbReference type="SUPFAM" id="SSF88659">
    <property type="entry name" value="Sigma3 and sigma4 domains of RNA polymerase sigma factors"/>
    <property type="match status" value="1"/>
</dbReference>
<evidence type="ECO:0000313" key="4">
    <source>
        <dbReference type="Proteomes" id="UP000015388"/>
    </source>
</evidence>
<reference evidence="3 4" key="1">
    <citation type="submission" date="2012-11" db="EMBL/GenBank/DDBJ databases">
        <title>The complete genome sequence of Corynebacterium maris Coryn-1 (=DSM 45190).</title>
        <authorList>
            <person name="Schaffert L."/>
            <person name="Albersmeier A."/>
            <person name="Kalinowski J."/>
            <person name="Ruckert C."/>
        </authorList>
    </citation>
    <scope>NUCLEOTIDE SEQUENCE [LARGE SCALE GENOMIC DNA]</scope>
    <source>
        <strain evidence="4">Coryn-1</strain>
    </source>
</reference>
<dbReference type="EMBL" id="CP003924">
    <property type="protein sequence ID" value="AGS34571.1"/>
    <property type="molecule type" value="Genomic_DNA"/>
</dbReference>
<sequence>MTGNDYTEAFEDFSGSLYQDEERSTWLDVFPWMAGLDDLKWDVRIDPDDTGNYFSRIDDIALLAAEQAHMTVGELIPDLPASLDLLDIAITASIQRALIDNGVVTGQDLATLTIEDIADWHKLGATRRASLLSAVIHRSLEAAPEVTEVDVDELLEWDSMEPAADSGPAWVAHLAEQLQRLAEWNVAIGLPDAPLLGPQQPFTPAQITEVRADIERISAVGVLPPERASKDLSVLIDEEIAKLDERAPLILRKRTFADTPANLQSLGDELDLTRERVRQLENQYKDALLAALNGNTVMAAVIRSVNAMVQSVVRIEDLQLRIPALAEEVTSVGQPVWRVLDRFDDQYEIVDGWCLRPSEEEAVARTISQVEEAADEFGAASFLDVDKVPTSDESDSLLRTKKWLIRCGFTILDDHVLVHTGSVQDYGAAILSIEGTPMTTAEILEKFEEERTIRTARNAFAKDERIERTDLDTWGLVAWGLDSYMGIKPAIRKILEREGGEVPLRKLIEEITSSFTVSEKSVMSYAMQQPFESNGGVVSLASKSKRPDRQPEDTARMFRRWNSWIHRITINSEHLRGSASPLPTAAINLLDLDHGQSRTLPSPMGGQTVGWTGPQPYLGTIRRILHEQDFEEGDDVFLVFRNDGHFDIEPVAELTGAPLDDALRLAGGRPARAVATVRDRLATAIGLDAGAEVTDIIAALTKRGDDDIVTLLERHRNEKAGS</sequence>
<dbReference type="GO" id="GO:0006352">
    <property type="term" value="P:DNA-templated transcription initiation"/>
    <property type="evidence" value="ECO:0007669"/>
    <property type="project" value="InterPro"/>
</dbReference>
<evidence type="ECO:0000259" key="2">
    <source>
        <dbReference type="Pfam" id="PF04545"/>
    </source>
</evidence>
<protein>
    <recommendedName>
        <fullName evidence="2">RNA polymerase sigma-70 region 4 domain-containing protein</fullName>
    </recommendedName>
</protein>
<gene>
    <name evidence="3" type="ORF">B841_05490</name>
</gene>
<dbReference type="PATRIC" id="fig|1224163.3.peg.1101"/>
<evidence type="ECO:0000256" key="1">
    <source>
        <dbReference type="SAM" id="Coils"/>
    </source>
</evidence>
<dbReference type="InterPro" id="IPR013324">
    <property type="entry name" value="RNA_pol_sigma_r3/r4-like"/>
</dbReference>
<dbReference type="Pfam" id="PF04545">
    <property type="entry name" value="Sigma70_r4"/>
    <property type="match status" value="1"/>
</dbReference>
<dbReference type="InterPro" id="IPR007630">
    <property type="entry name" value="RNA_pol_sigma70_r4"/>
</dbReference>
<dbReference type="GO" id="GO:0003700">
    <property type="term" value="F:DNA-binding transcription factor activity"/>
    <property type="evidence" value="ECO:0007669"/>
    <property type="project" value="InterPro"/>
</dbReference>
<name>S5TI64_9CORY</name>
<dbReference type="KEGG" id="cmd:B841_05490"/>
<dbReference type="InterPro" id="IPR036388">
    <property type="entry name" value="WH-like_DNA-bd_sf"/>
</dbReference>
<dbReference type="AlphaFoldDB" id="S5TI64"/>
<organism evidence="3 4">
    <name type="scientific">Corynebacterium maris DSM 45190</name>
    <dbReference type="NCBI Taxonomy" id="1224163"/>
    <lineage>
        <taxon>Bacteria</taxon>
        <taxon>Bacillati</taxon>
        <taxon>Actinomycetota</taxon>
        <taxon>Actinomycetes</taxon>
        <taxon>Mycobacteriales</taxon>
        <taxon>Corynebacteriaceae</taxon>
        <taxon>Corynebacterium</taxon>
    </lineage>
</organism>
<dbReference type="OrthoDB" id="3928741at2"/>
<dbReference type="HOGENOM" id="CLU_388232_0_0_11"/>
<dbReference type="RefSeq" id="WP_020934504.1">
    <property type="nucleotide sequence ID" value="NC_021915.1"/>
</dbReference>
<dbReference type="eggNOG" id="COG0568">
    <property type="taxonomic scope" value="Bacteria"/>
</dbReference>
<keyword evidence="4" id="KW-1185">Reference proteome</keyword>
<accession>S5TI64</accession>
<keyword evidence="1" id="KW-0175">Coiled coil</keyword>
<dbReference type="Gene3D" id="1.10.10.10">
    <property type="entry name" value="Winged helix-like DNA-binding domain superfamily/Winged helix DNA-binding domain"/>
    <property type="match status" value="1"/>
</dbReference>
<proteinExistence type="predicted"/>
<evidence type="ECO:0000313" key="3">
    <source>
        <dbReference type="EMBL" id="AGS34571.1"/>
    </source>
</evidence>
<dbReference type="Proteomes" id="UP000015388">
    <property type="component" value="Chromosome"/>
</dbReference>
<feature type="domain" description="RNA polymerase sigma-70 region 4" evidence="2">
    <location>
        <begin position="240"/>
        <end position="282"/>
    </location>
</feature>
<feature type="coiled-coil region" evidence="1">
    <location>
        <begin position="263"/>
        <end position="290"/>
    </location>
</feature>